<dbReference type="InterPro" id="IPR031322">
    <property type="entry name" value="Shikimate/glucono_kinase"/>
</dbReference>
<comment type="function">
    <text evidence="7">Catalyzes the specific phosphorylation of the 3-hydroxyl group of shikimic acid using ATP as a cosubstrate.</text>
</comment>
<keyword evidence="7" id="KW-0460">Magnesium</keyword>
<dbReference type="PANTHER" id="PTHR21087">
    <property type="entry name" value="SHIKIMATE KINASE"/>
    <property type="match status" value="1"/>
</dbReference>
<gene>
    <name evidence="7" type="primary">aroK</name>
    <name evidence="8" type="ORF">GQF02_13305</name>
</gene>
<feature type="binding site" evidence="7">
    <location>
        <position position="39"/>
    </location>
    <ligand>
        <name>substrate</name>
    </ligand>
</feature>
<feature type="binding site" evidence="7">
    <location>
        <position position="142"/>
    </location>
    <ligand>
        <name>substrate</name>
    </ligand>
</feature>
<dbReference type="GO" id="GO:0005829">
    <property type="term" value="C:cytosol"/>
    <property type="evidence" value="ECO:0007669"/>
    <property type="project" value="TreeGrafter"/>
</dbReference>
<dbReference type="Gene3D" id="3.40.50.300">
    <property type="entry name" value="P-loop containing nucleotide triphosphate hydrolases"/>
    <property type="match status" value="1"/>
</dbReference>
<evidence type="ECO:0000256" key="1">
    <source>
        <dbReference type="ARBA" id="ARBA00022605"/>
    </source>
</evidence>
<keyword evidence="7" id="KW-0479">Metal-binding</keyword>
<protein>
    <recommendedName>
        <fullName evidence="7">Shikimate kinase</fullName>
        <shortName evidence="7">SK</shortName>
        <ecNumber evidence="7">2.7.1.71</ecNumber>
    </recommendedName>
</protein>
<keyword evidence="7" id="KW-0963">Cytoplasm</keyword>
<dbReference type="Pfam" id="PF01202">
    <property type="entry name" value="SKI"/>
    <property type="match status" value="1"/>
</dbReference>
<keyword evidence="5 7" id="KW-0067">ATP-binding</keyword>
<dbReference type="GO" id="GO:0000287">
    <property type="term" value="F:magnesium ion binding"/>
    <property type="evidence" value="ECO:0007669"/>
    <property type="project" value="UniProtKB-UniRule"/>
</dbReference>
<dbReference type="GO" id="GO:0005524">
    <property type="term" value="F:ATP binding"/>
    <property type="evidence" value="ECO:0007669"/>
    <property type="project" value="UniProtKB-UniRule"/>
</dbReference>
<dbReference type="RefSeq" id="WP_160797785.1">
    <property type="nucleotide sequence ID" value="NZ_WSSB01000013.1"/>
</dbReference>
<comment type="catalytic activity">
    <reaction evidence="7">
        <text>shikimate + ATP = 3-phosphoshikimate + ADP + H(+)</text>
        <dbReference type="Rhea" id="RHEA:13121"/>
        <dbReference type="ChEBI" id="CHEBI:15378"/>
        <dbReference type="ChEBI" id="CHEBI:30616"/>
        <dbReference type="ChEBI" id="CHEBI:36208"/>
        <dbReference type="ChEBI" id="CHEBI:145989"/>
        <dbReference type="ChEBI" id="CHEBI:456216"/>
        <dbReference type="EC" id="2.7.1.71"/>
    </reaction>
</comment>
<dbReference type="InterPro" id="IPR027417">
    <property type="entry name" value="P-loop_NTPase"/>
</dbReference>
<feature type="binding site" evidence="7">
    <location>
        <position position="159"/>
    </location>
    <ligand>
        <name>ATP</name>
        <dbReference type="ChEBI" id="CHEBI:30616"/>
    </ligand>
</feature>
<dbReference type="PANTHER" id="PTHR21087:SF16">
    <property type="entry name" value="SHIKIMATE KINASE 1, CHLOROPLASTIC"/>
    <property type="match status" value="1"/>
</dbReference>
<dbReference type="EMBL" id="WSSB01000013">
    <property type="protein sequence ID" value="MXR37951.1"/>
    <property type="molecule type" value="Genomic_DNA"/>
</dbReference>
<evidence type="ECO:0000256" key="7">
    <source>
        <dbReference type="HAMAP-Rule" id="MF_00109"/>
    </source>
</evidence>
<keyword evidence="9" id="KW-1185">Reference proteome</keyword>
<evidence type="ECO:0000256" key="2">
    <source>
        <dbReference type="ARBA" id="ARBA00022679"/>
    </source>
</evidence>
<dbReference type="GO" id="GO:0004765">
    <property type="term" value="F:shikimate kinase activity"/>
    <property type="evidence" value="ECO:0007669"/>
    <property type="project" value="UniProtKB-UniRule"/>
</dbReference>
<dbReference type="GO" id="GO:0009423">
    <property type="term" value="P:chorismate biosynthetic process"/>
    <property type="evidence" value="ECO:0007669"/>
    <property type="project" value="UniProtKB-UniRule"/>
</dbReference>
<sequence>MPTMKLAGNLFLVGLMGAGKTTVGRALARRSGKTFYDSDYEIEQRTGVRIATIFDIEGERRFRERETQVITELVQQQDIVLGTGGGAILSPLNRQLLARHGTVIYLRASIDDILTRTQHCTNRPLLQTADPRAKLEALFTERDPLYREIADIVIDTSQQNVNLLVCQLEERLARLQGPPPEASKHENP</sequence>
<dbReference type="SUPFAM" id="SSF52540">
    <property type="entry name" value="P-loop containing nucleoside triphosphate hydrolases"/>
    <property type="match status" value="1"/>
</dbReference>
<dbReference type="HAMAP" id="MF_00109">
    <property type="entry name" value="Shikimate_kinase"/>
    <property type="match status" value="1"/>
</dbReference>
<keyword evidence="6 7" id="KW-0057">Aromatic amino acid biosynthesis</keyword>
<keyword evidence="4 7" id="KW-0418">Kinase</keyword>
<evidence type="ECO:0000256" key="4">
    <source>
        <dbReference type="ARBA" id="ARBA00022777"/>
    </source>
</evidence>
<comment type="subcellular location">
    <subcellularLocation>
        <location evidence="7">Cytoplasm</location>
    </subcellularLocation>
</comment>
<dbReference type="UniPathway" id="UPA00053">
    <property type="reaction ID" value="UER00088"/>
</dbReference>
<evidence type="ECO:0000313" key="8">
    <source>
        <dbReference type="EMBL" id="MXR37951.1"/>
    </source>
</evidence>
<evidence type="ECO:0000256" key="6">
    <source>
        <dbReference type="ARBA" id="ARBA00023141"/>
    </source>
</evidence>
<comment type="subunit">
    <text evidence="7">Monomer.</text>
</comment>
<feature type="binding site" evidence="7">
    <location>
        <position position="123"/>
    </location>
    <ligand>
        <name>ATP</name>
        <dbReference type="ChEBI" id="CHEBI:30616"/>
    </ligand>
</feature>
<name>A0A845BTN2_9NEIS</name>
<evidence type="ECO:0000256" key="3">
    <source>
        <dbReference type="ARBA" id="ARBA00022741"/>
    </source>
</evidence>
<keyword evidence="3 7" id="KW-0547">Nucleotide-binding</keyword>
<organism evidence="8 9">
    <name type="scientific">Craterilacuibacter sinensis</name>
    <dbReference type="NCBI Taxonomy" id="2686017"/>
    <lineage>
        <taxon>Bacteria</taxon>
        <taxon>Pseudomonadati</taxon>
        <taxon>Pseudomonadota</taxon>
        <taxon>Betaproteobacteria</taxon>
        <taxon>Neisseriales</taxon>
        <taxon>Neisseriaceae</taxon>
        <taxon>Craterilacuibacter</taxon>
    </lineage>
</organism>
<feature type="binding site" evidence="7">
    <location>
        <begin position="17"/>
        <end position="22"/>
    </location>
    <ligand>
        <name>ATP</name>
        <dbReference type="ChEBI" id="CHEBI:30616"/>
    </ligand>
</feature>
<dbReference type="EC" id="2.7.1.71" evidence="7"/>
<evidence type="ECO:0000256" key="5">
    <source>
        <dbReference type="ARBA" id="ARBA00022840"/>
    </source>
</evidence>
<dbReference type="InterPro" id="IPR000623">
    <property type="entry name" value="Shikimate_kinase/TSH1"/>
</dbReference>
<accession>A0A845BTN2</accession>
<dbReference type="GO" id="GO:0008652">
    <property type="term" value="P:amino acid biosynthetic process"/>
    <property type="evidence" value="ECO:0007669"/>
    <property type="project" value="UniProtKB-KW"/>
</dbReference>
<proteinExistence type="inferred from homology"/>
<feature type="binding site" evidence="7">
    <location>
        <position position="21"/>
    </location>
    <ligand>
        <name>Mg(2+)</name>
        <dbReference type="ChEBI" id="CHEBI:18420"/>
    </ligand>
</feature>
<dbReference type="GO" id="GO:0009073">
    <property type="term" value="P:aromatic amino acid family biosynthetic process"/>
    <property type="evidence" value="ECO:0007669"/>
    <property type="project" value="UniProtKB-KW"/>
</dbReference>
<comment type="pathway">
    <text evidence="7">Metabolic intermediate biosynthesis; chorismate biosynthesis; chorismate from D-erythrose 4-phosphate and phosphoenolpyruvate: step 5/7.</text>
</comment>
<dbReference type="AlphaFoldDB" id="A0A845BTN2"/>
<dbReference type="Proteomes" id="UP000467214">
    <property type="component" value="Unassembled WGS sequence"/>
</dbReference>
<feature type="binding site" evidence="7">
    <location>
        <position position="85"/>
    </location>
    <ligand>
        <name>substrate</name>
    </ligand>
</feature>
<keyword evidence="1 7" id="KW-0028">Amino-acid biosynthesis</keyword>
<comment type="cofactor">
    <cofactor evidence="7">
        <name>Mg(2+)</name>
        <dbReference type="ChEBI" id="CHEBI:18420"/>
    </cofactor>
    <text evidence="7">Binds 1 Mg(2+) ion per subunit.</text>
</comment>
<dbReference type="PRINTS" id="PR01100">
    <property type="entry name" value="SHIKIMTKNASE"/>
</dbReference>
<comment type="caution">
    <text evidence="8">The sequence shown here is derived from an EMBL/GenBank/DDBJ whole genome shotgun (WGS) entry which is preliminary data.</text>
</comment>
<evidence type="ECO:0000313" key="9">
    <source>
        <dbReference type="Proteomes" id="UP000467214"/>
    </source>
</evidence>
<comment type="similarity">
    <text evidence="7">Belongs to the shikimate kinase family.</text>
</comment>
<keyword evidence="2 7" id="KW-0808">Transferase</keyword>
<reference evidence="8 9" key="1">
    <citation type="submission" date="2019-12" db="EMBL/GenBank/DDBJ databases">
        <title>Neisseriaceae gen. nov. sp. Genome sequencing and assembly.</title>
        <authorList>
            <person name="Liu Z."/>
            <person name="Li A."/>
        </authorList>
    </citation>
    <scope>NUCLEOTIDE SEQUENCE [LARGE SCALE GENOMIC DNA]</scope>
    <source>
        <strain evidence="8 9">B2N2-7</strain>
    </source>
</reference>
<feature type="binding site" evidence="7">
    <location>
        <position position="63"/>
    </location>
    <ligand>
        <name>substrate</name>
    </ligand>
</feature>
<dbReference type="CDD" id="cd00464">
    <property type="entry name" value="SK"/>
    <property type="match status" value="1"/>
</dbReference>